<gene>
    <name evidence="4" type="primary">LOC118404065</name>
</gene>
<dbReference type="RefSeq" id="XP_035658912.1">
    <property type="nucleotide sequence ID" value="XM_035803019.1"/>
</dbReference>
<proteinExistence type="predicted"/>
<dbReference type="Pfam" id="PF00892">
    <property type="entry name" value="EamA"/>
    <property type="match status" value="2"/>
</dbReference>
<evidence type="ECO:0000256" key="1">
    <source>
        <dbReference type="SAM" id="Phobius"/>
    </source>
</evidence>
<dbReference type="GO" id="GO:0016020">
    <property type="term" value="C:membrane"/>
    <property type="evidence" value="ECO:0000318"/>
    <property type="project" value="GO_Central"/>
</dbReference>
<dbReference type="PANTHER" id="PTHR22911:SF137">
    <property type="entry name" value="SOLUTE CARRIER FAMILY 35 MEMBER G2-RELATED"/>
    <property type="match status" value="1"/>
</dbReference>
<name>A0A9J7KHI6_BRAFL</name>
<evidence type="ECO:0000259" key="2">
    <source>
        <dbReference type="Pfam" id="PF00892"/>
    </source>
</evidence>
<feature type="transmembrane region" description="Helical" evidence="1">
    <location>
        <begin position="188"/>
        <end position="209"/>
    </location>
</feature>
<feature type="transmembrane region" description="Helical" evidence="1">
    <location>
        <begin position="70"/>
        <end position="87"/>
    </location>
</feature>
<reference evidence="4" key="2">
    <citation type="submission" date="2025-08" db="UniProtKB">
        <authorList>
            <consortium name="RefSeq"/>
        </authorList>
    </citation>
    <scope>IDENTIFICATION</scope>
    <source>
        <strain evidence="4">S238N-H82</strain>
        <tissue evidence="4">Testes</tissue>
    </source>
</reference>
<keyword evidence="1" id="KW-1133">Transmembrane helix</keyword>
<keyword evidence="1" id="KW-0812">Transmembrane</keyword>
<feature type="transmembrane region" description="Helical" evidence="1">
    <location>
        <begin position="131"/>
        <end position="148"/>
    </location>
</feature>
<keyword evidence="1" id="KW-0472">Membrane</keyword>
<dbReference type="InterPro" id="IPR037185">
    <property type="entry name" value="EmrE-like"/>
</dbReference>
<dbReference type="Proteomes" id="UP000001554">
    <property type="component" value="Chromosome 17"/>
</dbReference>
<feature type="domain" description="EamA" evidence="2">
    <location>
        <begin position="190"/>
        <end position="321"/>
    </location>
</feature>
<dbReference type="Gene3D" id="1.10.3730.20">
    <property type="match status" value="1"/>
</dbReference>
<dbReference type="PANTHER" id="PTHR22911">
    <property type="entry name" value="ACYL-MALONYL CONDENSING ENZYME-RELATED"/>
    <property type="match status" value="1"/>
</dbReference>
<feature type="transmembrane region" description="Helical" evidence="1">
    <location>
        <begin position="251"/>
        <end position="270"/>
    </location>
</feature>
<dbReference type="AlphaFoldDB" id="A0A9J7KHI6"/>
<feature type="transmembrane region" description="Helical" evidence="1">
    <location>
        <begin position="221"/>
        <end position="239"/>
    </location>
</feature>
<feature type="transmembrane region" description="Helical" evidence="1">
    <location>
        <begin position="308"/>
        <end position="331"/>
    </location>
</feature>
<keyword evidence="3" id="KW-1185">Reference proteome</keyword>
<feature type="transmembrane region" description="Helical" evidence="1">
    <location>
        <begin position="282"/>
        <end position="302"/>
    </location>
</feature>
<evidence type="ECO:0000313" key="3">
    <source>
        <dbReference type="Proteomes" id="UP000001554"/>
    </source>
</evidence>
<dbReference type="OrthoDB" id="9983525at2759"/>
<protein>
    <submittedName>
        <fullName evidence="4">Uncharacterized protein LOC118404065</fullName>
    </submittedName>
</protein>
<organism evidence="3 4">
    <name type="scientific">Branchiostoma floridae</name>
    <name type="common">Florida lancelet</name>
    <name type="synonym">Amphioxus</name>
    <dbReference type="NCBI Taxonomy" id="7739"/>
    <lineage>
        <taxon>Eukaryota</taxon>
        <taxon>Metazoa</taxon>
        <taxon>Chordata</taxon>
        <taxon>Cephalochordata</taxon>
        <taxon>Leptocardii</taxon>
        <taxon>Amphioxiformes</taxon>
        <taxon>Branchiostomatidae</taxon>
        <taxon>Branchiostoma</taxon>
    </lineage>
</organism>
<dbReference type="SUPFAM" id="SSF103481">
    <property type="entry name" value="Multidrug resistance efflux transporter EmrE"/>
    <property type="match status" value="1"/>
</dbReference>
<evidence type="ECO:0000313" key="4">
    <source>
        <dbReference type="RefSeq" id="XP_035658912.1"/>
    </source>
</evidence>
<reference evidence="3" key="1">
    <citation type="journal article" date="2020" name="Nat. Ecol. Evol.">
        <title>Deeply conserved synteny resolves early events in vertebrate evolution.</title>
        <authorList>
            <person name="Simakov O."/>
            <person name="Marletaz F."/>
            <person name="Yue J.X."/>
            <person name="O'Connell B."/>
            <person name="Jenkins J."/>
            <person name="Brandt A."/>
            <person name="Calef R."/>
            <person name="Tung C.H."/>
            <person name="Huang T.K."/>
            <person name="Schmutz J."/>
            <person name="Satoh N."/>
            <person name="Yu J.K."/>
            <person name="Putnam N.H."/>
            <person name="Green R.E."/>
            <person name="Rokhsar D.S."/>
        </authorList>
    </citation>
    <scope>NUCLEOTIDE SEQUENCE [LARGE SCALE GENOMIC DNA]</scope>
    <source>
        <strain evidence="3">S238N-H82</strain>
    </source>
</reference>
<feature type="transmembrane region" description="Helical" evidence="1">
    <location>
        <begin position="155"/>
        <end position="176"/>
    </location>
</feature>
<dbReference type="KEGG" id="bfo:118404065"/>
<feature type="domain" description="EamA" evidence="2">
    <location>
        <begin position="36"/>
        <end position="170"/>
    </location>
</feature>
<accession>A0A9J7KHI6</accession>
<feature type="transmembrane region" description="Helical" evidence="1">
    <location>
        <begin position="38"/>
        <end position="58"/>
    </location>
</feature>
<sequence length="353" mass="38404">MAPGGDNDELDGLFQDRNTENTDKDTDCCLWFKNHSGVAACLASGLFIGIVPATSRYIQDSGYTAFQINFFNDLLLFIAVLCVVAYQRKSLLPTNCGQVFRLVFQGVGRFVGTLCQIQAYRYAPPATAETIINPSTIVFVVILSCIFIKEMPTCATIFGSLWCMAGIALLGYSSITNKDTSTQDTDDVVLGTVLAIAAGLLFAMLSVNIKILLESTSKTMVLTYAYTTATVLSGVATIFTTKTWYLEPTTAGLLFANCVSRCTSIVLMYVGLKHVEVNAAMALFQVDAFSAFGLQWAILGIAPTMFDGFGLACILIGTISIAIWEGLVLWIEDKHSKLIKQLEFNATLPYDDM</sequence>
<dbReference type="InterPro" id="IPR000620">
    <property type="entry name" value="EamA_dom"/>
</dbReference>
<dbReference type="GeneID" id="118404065"/>